<sequence>MKKKRSKGYTVLSLFLVLTLGLTGCSKAGSQQEMGDASVVISSPVTSSAEFDLSFSARDLDVGFDEGTATQITLSDSGIEVTGSGAEAEGDTVIIAQEGTYVLSGSLLDGQIIVDAPDTDKIQLVLRGVSIHNEDHAALYIKEADKVFITLATDSQNTLSDGTEYVQKDEVNVDGVIYSKADLTINGGGSLSVIGNYKHGIVSKDDLVITGSKLSVTAQGQGLHGKDCVKIKDGIFALKTQGDAVQSDNTEDETRGFVYIAGGTFAIETQGDAFQAETLLQTDGGTFKILTGGGSENASTDSQGNEREGWGMWGGPPGNPENITGASPETASETATVEDTPGAKGFKAGREMILNEGSFDIDSSDDALHSNGKLVITGGTYAISSGDDGLHADADLTITGGILLVAKSYEGIEGNTITITGGIIEVTARDDGLNVAGGNDGLALGRPGQNNFTQVSTDHYLRISGGEIKVDAAGDGLDSNGSLFVEGGTITVSGPVNNGNAALDYDGTATISGGVLMATGSSGMAQGFSEESGQYSLLYNLPASVAAGSEVTLTDVNDKVILKWTANKEFTSVQLSSPDLVQGGTYTLAAGPLVETVTLSSVSTSNGGGGMGGGKGGNFGDTKGQPPQPGVKPDRPN</sequence>
<dbReference type="EMBL" id="FRDN01000008">
    <property type="protein sequence ID" value="SHN75699.1"/>
    <property type="molecule type" value="Genomic_DNA"/>
</dbReference>
<dbReference type="Pfam" id="PF14262">
    <property type="entry name" value="Cthe_2159"/>
    <property type="match status" value="1"/>
</dbReference>
<gene>
    <name evidence="3" type="ORF">SAMN02745215_02726</name>
</gene>
<name>A0A1M7TY93_9FIRM</name>
<feature type="compositionally biased region" description="Gly residues" evidence="1">
    <location>
        <begin position="606"/>
        <end position="619"/>
    </location>
</feature>
<dbReference type="PROSITE" id="PS51257">
    <property type="entry name" value="PROKAR_LIPOPROTEIN"/>
    <property type="match status" value="1"/>
</dbReference>
<organism evidence="3 4">
    <name type="scientific">Desulfitobacterium chlororespirans DSM 11544</name>
    <dbReference type="NCBI Taxonomy" id="1121395"/>
    <lineage>
        <taxon>Bacteria</taxon>
        <taxon>Bacillati</taxon>
        <taxon>Bacillota</taxon>
        <taxon>Clostridia</taxon>
        <taxon>Eubacteriales</taxon>
        <taxon>Desulfitobacteriaceae</taxon>
        <taxon>Desulfitobacterium</taxon>
    </lineage>
</organism>
<evidence type="ECO:0008006" key="5">
    <source>
        <dbReference type="Google" id="ProtNLM"/>
    </source>
</evidence>
<dbReference type="InterPro" id="IPR025584">
    <property type="entry name" value="Cthe_2159"/>
</dbReference>
<evidence type="ECO:0000313" key="3">
    <source>
        <dbReference type="EMBL" id="SHN75699.1"/>
    </source>
</evidence>
<feature type="signal peptide" evidence="2">
    <location>
        <begin position="1"/>
        <end position="28"/>
    </location>
</feature>
<evidence type="ECO:0000256" key="2">
    <source>
        <dbReference type="SAM" id="SignalP"/>
    </source>
</evidence>
<dbReference type="AlphaFoldDB" id="A0A1M7TY93"/>
<keyword evidence="2" id="KW-0732">Signal</keyword>
<accession>A0A1M7TY93</accession>
<dbReference type="Proteomes" id="UP000184010">
    <property type="component" value="Unassembled WGS sequence"/>
</dbReference>
<keyword evidence="4" id="KW-1185">Reference proteome</keyword>
<dbReference type="RefSeq" id="WP_072773092.1">
    <property type="nucleotide sequence ID" value="NZ_FRDN01000008.1"/>
</dbReference>
<feature type="region of interest" description="Disordered" evidence="1">
    <location>
        <begin position="291"/>
        <end position="344"/>
    </location>
</feature>
<feature type="compositionally biased region" description="Polar residues" evidence="1">
    <location>
        <begin position="324"/>
        <end position="337"/>
    </location>
</feature>
<feature type="chain" id="PRO_5012116435" description="Carbohydrate-binding domain-containing protein" evidence="2">
    <location>
        <begin position="29"/>
        <end position="637"/>
    </location>
</feature>
<evidence type="ECO:0000313" key="4">
    <source>
        <dbReference type="Proteomes" id="UP000184010"/>
    </source>
</evidence>
<proteinExistence type="predicted"/>
<feature type="region of interest" description="Disordered" evidence="1">
    <location>
        <begin position="600"/>
        <end position="637"/>
    </location>
</feature>
<evidence type="ECO:0000256" key="1">
    <source>
        <dbReference type="SAM" id="MobiDB-lite"/>
    </source>
</evidence>
<reference evidence="4" key="1">
    <citation type="submission" date="2016-12" db="EMBL/GenBank/DDBJ databases">
        <authorList>
            <person name="Varghese N."/>
            <person name="Submissions S."/>
        </authorList>
    </citation>
    <scope>NUCLEOTIDE SEQUENCE [LARGE SCALE GENOMIC DNA]</scope>
    <source>
        <strain evidence="4">DSM 11544</strain>
    </source>
</reference>
<protein>
    <recommendedName>
        <fullName evidence="5">Carbohydrate-binding domain-containing protein</fullName>
    </recommendedName>
</protein>
<dbReference type="STRING" id="1121395.SAMN02745215_02726"/>